<dbReference type="KEGG" id="tdu:QJT80_15070"/>
<dbReference type="InterPro" id="IPR041551">
    <property type="entry name" value="RE_BsaWI"/>
</dbReference>
<dbReference type="EMBL" id="CP124755">
    <property type="protein sequence ID" value="WGZ90783.1"/>
    <property type="molecule type" value="Genomic_DNA"/>
</dbReference>
<feature type="domain" description="BsaWI restriction endonuclease type 2" evidence="1">
    <location>
        <begin position="116"/>
        <end position="175"/>
    </location>
</feature>
<protein>
    <submittedName>
        <fullName evidence="2">BsaWI family type II restriction enzyme</fullName>
    </submittedName>
</protein>
<accession>A0AA95KKB7</accession>
<dbReference type="InterPro" id="IPR038365">
    <property type="entry name" value="EcoRII_C_sf"/>
</dbReference>
<name>A0AA95KKB7_9GAMM</name>
<dbReference type="Pfam" id="PF18643">
    <property type="entry name" value="RE_BsaWI"/>
    <property type="match status" value="1"/>
</dbReference>
<proteinExistence type="predicted"/>
<reference evidence="2" key="2">
    <citation type="submission" date="2023-04" db="EMBL/GenBank/DDBJ databases">
        <authorList>
            <person name="Beletskiy A.V."/>
            <person name="Mardanov A.V."/>
            <person name="Ravin N.V."/>
        </authorList>
    </citation>
    <scope>NUCLEOTIDE SEQUENCE</scope>
    <source>
        <strain evidence="2">GKL-01</strain>
    </source>
</reference>
<reference evidence="2" key="1">
    <citation type="journal article" date="2023" name="Int. J. Mol. Sci.">
        <title>Metagenomics Revealed a New Genus 'Candidatus Thiocaldithrix dubininis' gen. nov., sp. nov. and a New Species 'Candidatus Thiothrix putei' sp. nov. in the Family Thiotrichaceae, Some Members of Which Have Traits of Both Na+- and H+-Motive Energetics.</title>
        <authorList>
            <person name="Ravin N.V."/>
            <person name="Muntyan M.S."/>
            <person name="Smolyakov D.D."/>
            <person name="Rudenko T.S."/>
            <person name="Beletsky A.V."/>
            <person name="Mardanov A.V."/>
            <person name="Grabovich M.Y."/>
        </authorList>
    </citation>
    <scope>NUCLEOTIDE SEQUENCE</scope>
    <source>
        <strain evidence="2">GKL-01</strain>
    </source>
</reference>
<evidence type="ECO:0000313" key="2">
    <source>
        <dbReference type="EMBL" id="WGZ90783.1"/>
    </source>
</evidence>
<dbReference type="AlphaFoldDB" id="A0AA95KKB7"/>
<dbReference type="Gene3D" id="3.40.91.80">
    <property type="match status" value="1"/>
</dbReference>
<organism evidence="2">
    <name type="scientific">Candidatus Thiocaldithrix dubininis</name>
    <dbReference type="NCBI Taxonomy" id="3080823"/>
    <lineage>
        <taxon>Bacteria</taxon>
        <taxon>Pseudomonadati</taxon>
        <taxon>Pseudomonadota</taxon>
        <taxon>Gammaproteobacteria</taxon>
        <taxon>Thiotrichales</taxon>
        <taxon>Thiotrichaceae</taxon>
        <taxon>Candidatus Thiocaldithrix</taxon>
    </lineage>
</organism>
<dbReference type="Proteomes" id="UP001300672">
    <property type="component" value="Chromosome"/>
</dbReference>
<evidence type="ECO:0000259" key="1">
    <source>
        <dbReference type="Pfam" id="PF18643"/>
    </source>
</evidence>
<gene>
    <name evidence="2" type="ORF">QJT80_15070</name>
</gene>
<sequence>MILSKDESKKIQEIQQKFYMPPVLDRLERAATQHGLQATLDYLYEIIVSSKDDVEAIIQQRLKAGLIKNADQARKTIVGAIFPYCITYIFLKLKQQGFVKHNIYITSNKSIPALEKMLTVYVDGETQKPDMDLIIYSMDDNNKLNKCMILSLKTSLRERAGQTYRWKLLLEIATSADCSVKERYNITYDNVDMPIVCFVTINFYNEINNPQHRGMLKFFDNAFIGKPIDSEFISRLSTLVDYANAQLA</sequence>